<protein>
    <recommendedName>
        <fullName evidence="18">Cytochrome c oxidase subunit 2</fullName>
        <ecNumber evidence="18">7.1.1.9</ecNumber>
    </recommendedName>
</protein>
<evidence type="ECO:0000256" key="6">
    <source>
        <dbReference type="ARBA" id="ARBA00022692"/>
    </source>
</evidence>
<comment type="function">
    <text evidence="14 18">Subunits I and II form the functional core of the enzyme complex. Electrons originating in cytochrome c are transferred via heme a and Cu(A) to the binuclear center formed by heme a3 and Cu(B).</text>
</comment>
<keyword evidence="11 16" id="KW-0408">Iron</keyword>
<keyword evidence="5 17" id="KW-0679">Respiratory chain</keyword>
<dbReference type="InterPro" id="IPR014222">
    <property type="entry name" value="Cyt_c_oxidase_su2"/>
</dbReference>
<dbReference type="InterPro" id="IPR036909">
    <property type="entry name" value="Cyt_c-like_dom_sf"/>
</dbReference>
<evidence type="ECO:0000259" key="22">
    <source>
        <dbReference type="PROSITE" id="PS51007"/>
    </source>
</evidence>
<accession>A0ABV9PXS2</accession>
<name>A0ABV9PXS2_9BACL</name>
<evidence type="ECO:0000256" key="7">
    <source>
        <dbReference type="ARBA" id="ARBA00022723"/>
    </source>
</evidence>
<reference evidence="24" key="1">
    <citation type="journal article" date="2019" name="Int. J. Syst. Evol. Microbiol.">
        <title>The Global Catalogue of Microorganisms (GCM) 10K type strain sequencing project: providing services to taxonomists for standard genome sequencing and annotation.</title>
        <authorList>
            <consortium name="The Broad Institute Genomics Platform"/>
            <consortium name="The Broad Institute Genome Sequencing Center for Infectious Disease"/>
            <person name="Wu L."/>
            <person name="Ma J."/>
        </authorList>
    </citation>
    <scope>NUCLEOTIDE SEQUENCE [LARGE SCALE GENOMIC DNA]</scope>
    <source>
        <strain evidence="24">WYCCWR 12678</strain>
    </source>
</reference>
<dbReference type="InterPro" id="IPR011759">
    <property type="entry name" value="Cyt_c_oxidase_su2_TM_dom"/>
</dbReference>
<keyword evidence="8" id="KW-1278">Translocase</keyword>
<dbReference type="NCBIfam" id="TIGR02866">
    <property type="entry name" value="CoxB"/>
    <property type="match status" value="1"/>
</dbReference>
<feature type="domain" description="Cytochrome oxidase subunit II transmembrane region profile" evidence="21">
    <location>
        <begin position="1"/>
        <end position="94"/>
    </location>
</feature>
<evidence type="ECO:0000256" key="12">
    <source>
        <dbReference type="ARBA" id="ARBA00023008"/>
    </source>
</evidence>
<dbReference type="PANTHER" id="PTHR22888">
    <property type="entry name" value="CYTOCHROME C OXIDASE, SUBUNIT II"/>
    <property type="match status" value="1"/>
</dbReference>
<evidence type="ECO:0000256" key="1">
    <source>
        <dbReference type="ARBA" id="ARBA00004141"/>
    </source>
</evidence>
<evidence type="ECO:0000256" key="13">
    <source>
        <dbReference type="ARBA" id="ARBA00023136"/>
    </source>
</evidence>
<dbReference type="SUPFAM" id="SSF49503">
    <property type="entry name" value="Cupredoxins"/>
    <property type="match status" value="1"/>
</dbReference>
<comment type="catalytic activity">
    <reaction evidence="15 18">
        <text>4 Fe(II)-[cytochrome c] + O2 + 8 H(+)(in) = 4 Fe(III)-[cytochrome c] + 2 H2O + 4 H(+)(out)</text>
        <dbReference type="Rhea" id="RHEA:11436"/>
        <dbReference type="Rhea" id="RHEA-COMP:10350"/>
        <dbReference type="Rhea" id="RHEA-COMP:14399"/>
        <dbReference type="ChEBI" id="CHEBI:15377"/>
        <dbReference type="ChEBI" id="CHEBI:15378"/>
        <dbReference type="ChEBI" id="CHEBI:15379"/>
        <dbReference type="ChEBI" id="CHEBI:29033"/>
        <dbReference type="ChEBI" id="CHEBI:29034"/>
        <dbReference type="EC" id="7.1.1.9"/>
    </reaction>
</comment>
<evidence type="ECO:0000256" key="10">
    <source>
        <dbReference type="ARBA" id="ARBA00022989"/>
    </source>
</evidence>
<evidence type="ECO:0000256" key="3">
    <source>
        <dbReference type="ARBA" id="ARBA00022448"/>
    </source>
</evidence>
<dbReference type="Proteomes" id="UP001596002">
    <property type="component" value="Unassembled WGS sequence"/>
</dbReference>
<dbReference type="SUPFAM" id="SSF46626">
    <property type="entry name" value="Cytochrome c"/>
    <property type="match status" value="1"/>
</dbReference>
<evidence type="ECO:0000313" key="23">
    <source>
        <dbReference type="EMBL" id="MFC4767056.1"/>
    </source>
</evidence>
<gene>
    <name evidence="23" type="primary">coxB</name>
    <name evidence="23" type="ORF">ACFO8Q_06705</name>
</gene>
<dbReference type="InterPro" id="IPR045187">
    <property type="entry name" value="CcO_II"/>
</dbReference>
<keyword evidence="4 16" id="KW-0349">Heme</keyword>
<dbReference type="PROSITE" id="PS51007">
    <property type="entry name" value="CYTC"/>
    <property type="match status" value="1"/>
</dbReference>
<evidence type="ECO:0000259" key="20">
    <source>
        <dbReference type="PROSITE" id="PS50857"/>
    </source>
</evidence>
<comment type="subcellular location">
    <subcellularLocation>
        <location evidence="17">Cell membrane</location>
        <topology evidence="17">Multi-pass membrane protein</topology>
    </subcellularLocation>
    <subcellularLocation>
        <location evidence="1">Membrane</location>
        <topology evidence="1">Multi-pass membrane protein</topology>
    </subcellularLocation>
</comment>
<evidence type="ECO:0000256" key="15">
    <source>
        <dbReference type="ARBA" id="ARBA00047816"/>
    </source>
</evidence>
<evidence type="ECO:0000256" key="4">
    <source>
        <dbReference type="ARBA" id="ARBA00022617"/>
    </source>
</evidence>
<evidence type="ECO:0000256" key="8">
    <source>
        <dbReference type="ARBA" id="ARBA00022967"/>
    </source>
</evidence>
<dbReference type="Pfam" id="PF00034">
    <property type="entry name" value="Cytochrom_C"/>
    <property type="match status" value="1"/>
</dbReference>
<dbReference type="Pfam" id="PF02790">
    <property type="entry name" value="COX2_TM"/>
    <property type="match status" value="1"/>
</dbReference>
<dbReference type="RefSeq" id="WP_380024941.1">
    <property type="nucleotide sequence ID" value="NZ_JBHSHC010000044.1"/>
</dbReference>
<evidence type="ECO:0000256" key="11">
    <source>
        <dbReference type="ARBA" id="ARBA00023004"/>
    </source>
</evidence>
<evidence type="ECO:0000256" key="9">
    <source>
        <dbReference type="ARBA" id="ARBA00022982"/>
    </source>
</evidence>
<dbReference type="Gene3D" id="2.60.40.420">
    <property type="entry name" value="Cupredoxins - blue copper proteins"/>
    <property type="match status" value="1"/>
</dbReference>
<evidence type="ECO:0000256" key="19">
    <source>
        <dbReference type="SAM" id="Phobius"/>
    </source>
</evidence>
<proteinExistence type="inferred from homology"/>
<evidence type="ECO:0000256" key="2">
    <source>
        <dbReference type="ARBA" id="ARBA00007866"/>
    </source>
</evidence>
<organism evidence="23 24">
    <name type="scientific">Effusibacillus consociatus</name>
    <dbReference type="NCBI Taxonomy" id="1117041"/>
    <lineage>
        <taxon>Bacteria</taxon>
        <taxon>Bacillati</taxon>
        <taxon>Bacillota</taxon>
        <taxon>Bacilli</taxon>
        <taxon>Bacillales</taxon>
        <taxon>Alicyclobacillaceae</taxon>
        <taxon>Effusibacillus</taxon>
    </lineage>
</organism>
<dbReference type="InterPro" id="IPR001505">
    <property type="entry name" value="Copper_CuA"/>
</dbReference>
<keyword evidence="24" id="KW-1185">Reference proteome</keyword>
<dbReference type="InterPro" id="IPR002429">
    <property type="entry name" value="CcO_II-like_C"/>
</dbReference>
<feature type="domain" description="Cytochrome oxidase subunit II copper A binding" evidence="20">
    <location>
        <begin position="96"/>
        <end position="207"/>
    </location>
</feature>
<sequence length="309" mass="34104">MPTNWLPESVTNMAQQVDSLFVLIFGIALVVFILVEFLLILFMVKYKRSKKNQEGLAVHGNTKLEIIWTLVPAVILVGLGIYSTQMTYDIQKASAADAYVIEVVGRKWSWEFKYPNGASTINEFMIPEGKNVVLKVTSADVIHSFWLPAARIKQDAVPGRETLIPLEKMTAGTYPVICAEYCGTAHTKMLATLTIGTEQQFDKFLVDAKKASEEGPQAGKKLAMQNCLSCHATDDTTKTAGPSWKGLYGSDRKLQGGTTVKADEAYLKESILNPGAKIPEGYSNGMPPFQGKLDEKQINSIIEYIKTLK</sequence>
<dbReference type="Pfam" id="PF00116">
    <property type="entry name" value="COX2"/>
    <property type="match status" value="1"/>
</dbReference>
<keyword evidence="7 16" id="KW-0479">Metal-binding</keyword>
<dbReference type="InterPro" id="IPR036257">
    <property type="entry name" value="Cyt_c_oxidase_su2_TM_sf"/>
</dbReference>
<feature type="domain" description="Cytochrome c" evidence="22">
    <location>
        <begin position="214"/>
        <end position="309"/>
    </location>
</feature>
<dbReference type="Gene3D" id="1.10.287.90">
    <property type="match status" value="1"/>
</dbReference>
<evidence type="ECO:0000313" key="24">
    <source>
        <dbReference type="Proteomes" id="UP001596002"/>
    </source>
</evidence>
<evidence type="ECO:0000256" key="18">
    <source>
        <dbReference type="RuleBase" id="RU004024"/>
    </source>
</evidence>
<keyword evidence="13 19" id="KW-0472">Membrane</keyword>
<comment type="similarity">
    <text evidence="2 17">Belongs to the cytochrome c oxidase subunit 2 family.</text>
</comment>
<dbReference type="SUPFAM" id="SSF81464">
    <property type="entry name" value="Cytochrome c oxidase subunit II-like, transmembrane region"/>
    <property type="match status" value="1"/>
</dbReference>
<feature type="transmembrane region" description="Helical" evidence="19">
    <location>
        <begin position="64"/>
        <end position="82"/>
    </location>
</feature>
<keyword evidence="3 17" id="KW-0813">Transport</keyword>
<dbReference type="InterPro" id="IPR008972">
    <property type="entry name" value="Cupredoxin"/>
</dbReference>
<evidence type="ECO:0000256" key="14">
    <source>
        <dbReference type="ARBA" id="ARBA00024688"/>
    </source>
</evidence>
<dbReference type="EMBL" id="JBHSHC010000044">
    <property type="protein sequence ID" value="MFC4767056.1"/>
    <property type="molecule type" value="Genomic_DNA"/>
</dbReference>
<keyword evidence="6 17" id="KW-0812">Transmembrane</keyword>
<comment type="caution">
    <text evidence="23">The sequence shown here is derived from an EMBL/GenBank/DDBJ whole genome shotgun (WGS) entry which is preliminary data.</text>
</comment>
<keyword evidence="12 18" id="KW-0186">Copper</keyword>
<keyword evidence="10 19" id="KW-1133">Transmembrane helix</keyword>
<keyword evidence="9 17" id="KW-0249">Electron transport</keyword>
<dbReference type="PROSITE" id="PS00078">
    <property type="entry name" value="COX2"/>
    <property type="match status" value="1"/>
</dbReference>
<dbReference type="EC" id="7.1.1.9" evidence="18"/>
<dbReference type="PRINTS" id="PR01166">
    <property type="entry name" value="CYCOXIDASEII"/>
</dbReference>
<dbReference type="InterPro" id="IPR009056">
    <property type="entry name" value="Cyt_c-like_dom"/>
</dbReference>
<dbReference type="PROSITE" id="PS50857">
    <property type="entry name" value="COX2_CUA"/>
    <property type="match status" value="1"/>
</dbReference>
<evidence type="ECO:0000256" key="16">
    <source>
        <dbReference type="PROSITE-ProRule" id="PRU00433"/>
    </source>
</evidence>
<comment type="cofactor">
    <cofactor evidence="18">
        <name>Cu cation</name>
        <dbReference type="ChEBI" id="CHEBI:23378"/>
    </cofactor>
    <text evidence="18">Binds a copper A center.</text>
</comment>
<dbReference type="PROSITE" id="PS50999">
    <property type="entry name" value="COX2_TM"/>
    <property type="match status" value="1"/>
</dbReference>
<feature type="transmembrane region" description="Helical" evidence="19">
    <location>
        <begin position="20"/>
        <end position="44"/>
    </location>
</feature>
<evidence type="ECO:0000259" key="21">
    <source>
        <dbReference type="PROSITE" id="PS50999"/>
    </source>
</evidence>
<dbReference type="PANTHER" id="PTHR22888:SF9">
    <property type="entry name" value="CYTOCHROME C OXIDASE SUBUNIT 2"/>
    <property type="match status" value="1"/>
</dbReference>
<evidence type="ECO:0000256" key="17">
    <source>
        <dbReference type="RuleBase" id="RU000456"/>
    </source>
</evidence>
<evidence type="ECO:0000256" key="5">
    <source>
        <dbReference type="ARBA" id="ARBA00022660"/>
    </source>
</evidence>